<sequence length="166" mass="18854">MTAQRLIGIVVVLTLVFLHAKEARAQMPPAMRFLSHERYDQMITVSGRNVRLAEQDERPNYPRLLSGWRINFDSMWLGAVFDHPLLYFLETAAVESMRNYSESRAGMVDGKKVAVISASDVGKDYLRRILLEPLNARYMPENMSLIFDVKTGGGNVGVVLGLKYRF</sequence>
<dbReference type="EMBL" id="MFKU01000013">
    <property type="protein sequence ID" value="OGG48435.1"/>
    <property type="molecule type" value="Genomic_DNA"/>
</dbReference>
<protein>
    <submittedName>
        <fullName evidence="1">Uncharacterized protein</fullName>
    </submittedName>
</protein>
<name>A0A1F6CGZ0_9BACT</name>
<gene>
    <name evidence="1" type="ORF">A2678_00695</name>
</gene>
<dbReference type="AlphaFoldDB" id="A0A1F6CGZ0"/>
<dbReference type="Proteomes" id="UP000178815">
    <property type="component" value="Unassembled WGS sequence"/>
</dbReference>
<evidence type="ECO:0000313" key="1">
    <source>
        <dbReference type="EMBL" id="OGG48435.1"/>
    </source>
</evidence>
<accession>A0A1F6CGZ0</accession>
<organism evidence="1 2">
    <name type="scientific">Candidatus Kaiserbacteria bacterium RIFCSPHIGHO2_01_FULL_53_31</name>
    <dbReference type="NCBI Taxonomy" id="1798481"/>
    <lineage>
        <taxon>Bacteria</taxon>
        <taxon>Candidatus Kaiseribacteriota</taxon>
    </lineage>
</organism>
<comment type="caution">
    <text evidence="1">The sequence shown here is derived from an EMBL/GenBank/DDBJ whole genome shotgun (WGS) entry which is preliminary data.</text>
</comment>
<evidence type="ECO:0000313" key="2">
    <source>
        <dbReference type="Proteomes" id="UP000178815"/>
    </source>
</evidence>
<proteinExistence type="predicted"/>
<reference evidence="1 2" key="1">
    <citation type="journal article" date="2016" name="Nat. Commun.">
        <title>Thousands of microbial genomes shed light on interconnected biogeochemical processes in an aquifer system.</title>
        <authorList>
            <person name="Anantharaman K."/>
            <person name="Brown C.T."/>
            <person name="Hug L.A."/>
            <person name="Sharon I."/>
            <person name="Castelle C.J."/>
            <person name="Probst A.J."/>
            <person name="Thomas B.C."/>
            <person name="Singh A."/>
            <person name="Wilkins M.J."/>
            <person name="Karaoz U."/>
            <person name="Brodie E.L."/>
            <person name="Williams K.H."/>
            <person name="Hubbard S.S."/>
            <person name="Banfield J.F."/>
        </authorList>
    </citation>
    <scope>NUCLEOTIDE SEQUENCE [LARGE SCALE GENOMIC DNA]</scope>
</reference>